<feature type="compositionally biased region" description="Polar residues" evidence="1">
    <location>
        <begin position="8"/>
        <end position="21"/>
    </location>
</feature>
<dbReference type="OrthoDB" id="1909326at2759"/>
<dbReference type="Gramene" id="ERN11035">
    <property type="protein sequence ID" value="ERN11035"/>
    <property type="gene ID" value="AMTR_s00024p00075470"/>
</dbReference>
<organism evidence="2 3">
    <name type="scientific">Amborella trichopoda</name>
    <dbReference type="NCBI Taxonomy" id="13333"/>
    <lineage>
        <taxon>Eukaryota</taxon>
        <taxon>Viridiplantae</taxon>
        <taxon>Streptophyta</taxon>
        <taxon>Embryophyta</taxon>
        <taxon>Tracheophyta</taxon>
        <taxon>Spermatophyta</taxon>
        <taxon>Magnoliopsida</taxon>
        <taxon>Amborellales</taxon>
        <taxon>Amborellaceae</taxon>
        <taxon>Amborella</taxon>
    </lineage>
</organism>
<dbReference type="EMBL" id="KI392710">
    <property type="protein sequence ID" value="ERN11035.1"/>
    <property type="molecule type" value="Genomic_DNA"/>
</dbReference>
<dbReference type="AlphaFoldDB" id="W1PUQ3"/>
<evidence type="ECO:0000313" key="3">
    <source>
        <dbReference type="Proteomes" id="UP000017836"/>
    </source>
</evidence>
<sequence length="150" mass="16645">MVGIFSRFSGQRSAHSRTQSALDEKDGVGLNREVVVVVPSPAGGHGVELDVEFKPIDHPLEPHDNEQPVKCPMPEPSILNDGRIWKERLAASVRRRGELPVMKEDNVGPAESPTYSSRKRHQSHPANHVILPSFSAPEPNLIKMLQEFES</sequence>
<name>W1PUQ3_AMBTC</name>
<gene>
    <name evidence="2" type="ORF">AMTR_s00024p00075470</name>
</gene>
<feature type="region of interest" description="Disordered" evidence="1">
    <location>
        <begin position="56"/>
        <end position="77"/>
    </location>
</feature>
<evidence type="ECO:0000313" key="2">
    <source>
        <dbReference type="EMBL" id="ERN11035.1"/>
    </source>
</evidence>
<dbReference type="Proteomes" id="UP000017836">
    <property type="component" value="Unassembled WGS sequence"/>
</dbReference>
<reference evidence="3" key="1">
    <citation type="journal article" date="2013" name="Science">
        <title>The Amborella genome and the evolution of flowering plants.</title>
        <authorList>
            <consortium name="Amborella Genome Project"/>
        </authorList>
    </citation>
    <scope>NUCLEOTIDE SEQUENCE [LARGE SCALE GENOMIC DNA]</scope>
</reference>
<protein>
    <submittedName>
        <fullName evidence="2">Uncharacterized protein</fullName>
    </submittedName>
</protein>
<dbReference type="PANTHER" id="PTHR34196:SF2">
    <property type="entry name" value="OS02G0697700 PROTEIN"/>
    <property type="match status" value="1"/>
</dbReference>
<feature type="compositionally biased region" description="Basic and acidic residues" evidence="1">
    <location>
        <begin position="56"/>
        <end position="67"/>
    </location>
</feature>
<evidence type="ECO:0000256" key="1">
    <source>
        <dbReference type="SAM" id="MobiDB-lite"/>
    </source>
</evidence>
<dbReference type="KEGG" id="atr:18439219"/>
<dbReference type="HOGENOM" id="CLU_114283_0_0_1"/>
<dbReference type="OMA" id="EHPMEPL"/>
<dbReference type="eggNOG" id="ENOG502RYIJ">
    <property type="taxonomic scope" value="Eukaryota"/>
</dbReference>
<feature type="region of interest" description="Disordered" evidence="1">
    <location>
        <begin position="1"/>
        <end position="25"/>
    </location>
</feature>
<dbReference type="PANTHER" id="PTHR34196">
    <property type="entry name" value="OS02G0697700 PROTEIN"/>
    <property type="match status" value="1"/>
</dbReference>
<proteinExistence type="predicted"/>
<feature type="region of interest" description="Disordered" evidence="1">
    <location>
        <begin position="100"/>
        <end position="124"/>
    </location>
</feature>
<accession>W1PUQ3</accession>
<keyword evidence="3" id="KW-1185">Reference proteome</keyword>